<gene>
    <name evidence="1" type="ORF">CHRIB12_LOCUS10458</name>
</gene>
<dbReference type="EMBL" id="CAGKOT010000021">
    <property type="protein sequence ID" value="CAB5365510.1"/>
    <property type="molecule type" value="Genomic_DNA"/>
</dbReference>
<dbReference type="Proteomes" id="UP000684084">
    <property type="component" value="Unassembled WGS sequence"/>
</dbReference>
<evidence type="ECO:0000313" key="1">
    <source>
        <dbReference type="EMBL" id="CAB5365510.1"/>
    </source>
</evidence>
<sequence length="75" mass="8494">MAGTSNWFEFQWPVDGEFSGFVRGRALPNFGKWNDFSPSAISKSMKGDEQYRPNSLISTHTNTNSKWIIPIPSIN</sequence>
<dbReference type="AlphaFoldDB" id="A0A916E7L2"/>
<protein>
    <submittedName>
        <fullName evidence="1">Uncharacterized protein</fullName>
    </submittedName>
</protein>
<accession>A0A916E7L2</accession>
<name>A0A916E7L2_9GLOM</name>
<proteinExistence type="predicted"/>
<reference evidence="1" key="1">
    <citation type="submission" date="2020-05" db="EMBL/GenBank/DDBJ databases">
        <authorList>
            <person name="Rincon C."/>
            <person name="Sanders R I."/>
            <person name="Robbins C."/>
            <person name="Chaturvedi A."/>
        </authorList>
    </citation>
    <scope>NUCLEOTIDE SEQUENCE</scope>
    <source>
        <strain evidence="1">CHB12</strain>
    </source>
</reference>
<dbReference type="OrthoDB" id="2432429at2759"/>
<organism evidence="1 2">
    <name type="scientific">Rhizophagus irregularis</name>
    <dbReference type="NCBI Taxonomy" id="588596"/>
    <lineage>
        <taxon>Eukaryota</taxon>
        <taxon>Fungi</taxon>
        <taxon>Fungi incertae sedis</taxon>
        <taxon>Mucoromycota</taxon>
        <taxon>Glomeromycotina</taxon>
        <taxon>Glomeromycetes</taxon>
        <taxon>Glomerales</taxon>
        <taxon>Glomeraceae</taxon>
        <taxon>Rhizophagus</taxon>
    </lineage>
</organism>
<comment type="caution">
    <text evidence="1">The sequence shown here is derived from an EMBL/GenBank/DDBJ whole genome shotgun (WGS) entry which is preliminary data.</text>
</comment>
<evidence type="ECO:0000313" key="2">
    <source>
        <dbReference type="Proteomes" id="UP000684084"/>
    </source>
</evidence>